<feature type="domain" description="NGO1945-like C-terminal" evidence="2">
    <location>
        <begin position="134"/>
        <end position="222"/>
    </location>
</feature>
<evidence type="ECO:0000313" key="3">
    <source>
        <dbReference type="EMBL" id="QQF81775.1"/>
    </source>
</evidence>
<dbReference type="GO" id="GO:0003677">
    <property type="term" value="F:DNA binding"/>
    <property type="evidence" value="ECO:0007669"/>
    <property type="project" value="UniProtKB-KW"/>
</dbReference>
<evidence type="ECO:0000313" key="4">
    <source>
        <dbReference type="Proteomes" id="UP000595373"/>
    </source>
</evidence>
<dbReference type="Gene3D" id="1.10.150.690">
    <property type="entry name" value="DUF2063"/>
    <property type="match status" value="1"/>
</dbReference>
<reference evidence="3 4" key="1">
    <citation type="submission" date="2020-12" db="EMBL/GenBank/DDBJ databases">
        <title>ASc-MMNZ-VFA-070.</title>
        <authorList>
            <person name="Schryvers A."/>
            <person name="Mostafa Nazari M."/>
            <person name="Farshchi Andisi V."/>
            <person name="Timsit E."/>
            <person name="Walter Morck D."/>
        </authorList>
    </citation>
    <scope>NUCLEOTIDE SEQUENCE [LARGE SCALE GENOMIC DNA]</scope>
    <source>
        <strain evidence="3 4">ASc-MMNZ-VFA-070</strain>
    </source>
</reference>
<protein>
    <submittedName>
        <fullName evidence="3">DNA-binding domain-containing protein</fullName>
    </submittedName>
</protein>
<dbReference type="AlphaFoldDB" id="A0A9Q6YYJ7"/>
<dbReference type="InterPro" id="IPR054098">
    <property type="entry name" value="NGO1945-like_C"/>
</dbReference>
<dbReference type="Pfam" id="PF22106">
    <property type="entry name" value="NGO1945_C"/>
    <property type="match status" value="1"/>
</dbReference>
<evidence type="ECO:0000259" key="1">
    <source>
        <dbReference type="Pfam" id="PF09836"/>
    </source>
</evidence>
<dbReference type="OrthoDB" id="4146344at2"/>
<gene>
    <name evidence="3" type="ORF">JFL49_06725</name>
</gene>
<name>A0A9Q6YYJ7_HISSO</name>
<feature type="domain" description="Putative DNA-binding" evidence="1">
    <location>
        <begin position="7"/>
        <end position="89"/>
    </location>
</feature>
<evidence type="ECO:0000259" key="2">
    <source>
        <dbReference type="Pfam" id="PF22106"/>
    </source>
</evidence>
<dbReference type="RefSeq" id="WP_075293708.1">
    <property type="nucleotide sequence ID" value="NZ_CP018802.1"/>
</dbReference>
<sequence length="234" mass="27870">MAKNLAQTQQEFVQAIREKDSSNHDPRRLNIYVRLLRNNTFGFIEKCFTETPAHLNRQDWDNAKEEFVKNGKAHSPYFQDIAGEFLQFCQHKNIFDENILSLMQFEFDQLQAEVSMFQLPTEFDITEQTPMKCSEVCFIREYPVDFLSTQFSKILNQPSKTIIWRNAQFEVYYQKLTDLDHFLLMLLQEKAYSLQKLKESLKNLAVDENILQFLQQTWYKWIDLGVIIPEQSKE</sequence>
<keyword evidence="3" id="KW-0238">DNA-binding</keyword>
<organism evidence="3 4">
    <name type="scientific">Histophilus somni</name>
    <name type="common">Haemophilus somnus</name>
    <dbReference type="NCBI Taxonomy" id="731"/>
    <lineage>
        <taxon>Bacteria</taxon>
        <taxon>Pseudomonadati</taxon>
        <taxon>Pseudomonadota</taxon>
        <taxon>Gammaproteobacteria</taxon>
        <taxon>Pasteurellales</taxon>
        <taxon>Pasteurellaceae</taxon>
        <taxon>Histophilus</taxon>
    </lineage>
</organism>
<dbReference type="Pfam" id="PF09836">
    <property type="entry name" value="DUF2063"/>
    <property type="match status" value="1"/>
</dbReference>
<keyword evidence="4" id="KW-1185">Reference proteome</keyword>
<accession>A0A9Q6YYJ7</accession>
<dbReference type="EMBL" id="CP066558">
    <property type="protein sequence ID" value="QQF81775.1"/>
    <property type="molecule type" value="Genomic_DNA"/>
</dbReference>
<dbReference type="InterPro" id="IPR044922">
    <property type="entry name" value="DUF2063_N_sf"/>
</dbReference>
<dbReference type="InterPro" id="IPR018640">
    <property type="entry name" value="DUF2063"/>
</dbReference>
<dbReference type="Proteomes" id="UP000595373">
    <property type="component" value="Chromosome"/>
</dbReference>
<proteinExistence type="predicted"/>
<dbReference type="Gene3D" id="3.90.930.50">
    <property type="match status" value="1"/>
</dbReference>